<evidence type="ECO:0000313" key="3">
    <source>
        <dbReference type="Proteomes" id="UP001307889"/>
    </source>
</evidence>
<sequence length="90" mass="9985">MKRIELSGGSKEKEAKDRRRAVQSSCHAPKRILDGPLSSSRCPSARSCFSFWPAPHAHAGPFTLSLRPSPSMDRPDESRCQHALGRTWPS</sequence>
<name>A0ABN7BHM8_9HEMI</name>
<proteinExistence type="predicted"/>
<dbReference type="EMBL" id="AP028924">
    <property type="protein sequence ID" value="BET03335.1"/>
    <property type="molecule type" value="Genomic_DNA"/>
</dbReference>
<evidence type="ECO:0000256" key="1">
    <source>
        <dbReference type="SAM" id="MobiDB-lite"/>
    </source>
</evidence>
<organism evidence="2 3">
    <name type="scientific">Nesidiocoris tenuis</name>
    <dbReference type="NCBI Taxonomy" id="355587"/>
    <lineage>
        <taxon>Eukaryota</taxon>
        <taxon>Metazoa</taxon>
        <taxon>Ecdysozoa</taxon>
        <taxon>Arthropoda</taxon>
        <taxon>Hexapoda</taxon>
        <taxon>Insecta</taxon>
        <taxon>Pterygota</taxon>
        <taxon>Neoptera</taxon>
        <taxon>Paraneoptera</taxon>
        <taxon>Hemiptera</taxon>
        <taxon>Heteroptera</taxon>
        <taxon>Panheteroptera</taxon>
        <taxon>Cimicomorpha</taxon>
        <taxon>Miridae</taxon>
        <taxon>Dicyphina</taxon>
        <taxon>Nesidiocoris</taxon>
    </lineage>
</organism>
<feature type="region of interest" description="Disordered" evidence="1">
    <location>
        <begin position="67"/>
        <end position="90"/>
    </location>
</feature>
<protein>
    <submittedName>
        <fullName evidence="2">Uncharacterized protein</fullName>
    </submittedName>
</protein>
<keyword evidence="3" id="KW-1185">Reference proteome</keyword>
<reference evidence="2 3" key="1">
    <citation type="submission" date="2023-09" db="EMBL/GenBank/DDBJ databases">
        <title>Nesidiocoris tenuis whole genome shotgun sequence.</title>
        <authorList>
            <person name="Shibata T."/>
            <person name="Shimoda M."/>
            <person name="Kobayashi T."/>
            <person name="Uehara T."/>
        </authorList>
    </citation>
    <scope>NUCLEOTIDE SEQUENCE [LARGE SCALE GENOMIC DNA]</scope>
    <source>
        <strain evidence="2 3">Japan</strain>
    </source>
</reference>
<gene>
    <name evidence="2" type="ORF">NTJ_16153</name>
</gene>
<accession>A0ABN7BHM8</accession>
<feature type="region of interest" description="Disordered" evidence="1">
    <location>
        <begin position="1"/>
        <end position="30"/>
    </location>
</feature>
<dbReference type="Proteomes" id="UP001307889">
    <property type="component" value="Chromosome 16"/>
</dbReference>
<evidence type="ECO:0000313" key="2">
    <source>
        <dbReference type="EMBL" id="BET03335.1"/>
    </source>
</evidence>